<dbReference type="AlphaFoldDB" id="A0A699XLG5"/>
<feature type="non-terminal residue" evidence="2">
    <location>
        <position position="84"/>
    </location>
</feature>
<proteinExistence type="predicted"/>
<feature type="region of interest" description="Disordered" evidence="1">
    <location>
        <begin position="23"/>
        <end position="84"/>
    </location>
</feature>
<dbReference type="EMBL" id="BKCJ011858861">
    <property type="protein sequence ID" value="GFD58898.1"/>
    <property type="molecule type" value="Genomic_DNA"/>
</dbReference>
<feature type="compositionally biased region" description="Polar residues" evidence="1">
    <location>
        <begin position="33"/>
        <end position="47"/>
    </location>
</feature>
<evidence type="ECO:0000256" key="1">
    <source>
        <dbReference type="SAM" id="MobiDB-lite"/>
    </source>
</evidence>
<name>A0A699XLG5_TANCI</name>
<organism evidence="2">
    <name type="scientific">Tanacetum cinerariifolium</name>
    <name type="common">Dalmatian daisy</name>
    <name type="synonym">Chrysanthemum cinerariifolium</name>
    <dbReference type="NCBI Taxonomy" id="118510"/>
    <lineage>
        <taxon>Eukaryota</taxon>
        <taxon>Viridiplantae</taxon>
        <taxon>Streptophyta</taxon>
        <taxon>Embryophyta</taxon>
        <taxon>Tracheophyta</taxon>
        <taxon>Spermatophyta</taxon>
        <taxon>Magnoliopsida</taxon>
        <taxon>eudicotyledons</taxon>
        <taxon>Gunneridae</taxon>
        <taxon>Pentapetalae</taxon>
        <taxon>asterids</taxon>
        <taxon>campanulids</taxon>
        <taxon>Asterales</taxon>
        <taxon>Asteraceae</taxon>
        <taxon>Asteroideae</taxon>
        <taxon>Anthemideae</taxon>
        <taxon>Anthemidinae</taxon>
        <taxon>Tanacetum</taxon>
    </lineage>
</organism>
<reference evidence="2" key="1">
    <citation type="journal article" date="2019" name="Sci. Rep.">
        <title>Draft genome of Tanacetum cinerariifolium, the natural source of mosquito coil.</title>
        <authorList>
            <person name="Yamashiro T."/>
            <person name="Shiraishi A."/>
            <person name="Satake H."/>
            <person name="Nakayama K."/>
        </authorList>
    </citation>
    <scope>NUCLEOTIDE SEQUENCE</scope>
</reference>
<evidence type="ECO:0000313" key="2">
    <source>
        <dbReference type="EMBL" id="GFD58898.1"/>
    </source>
</evidence>
<protein>
    <submittedName>
        <fullName evidence="2">Uncharacterized protein</fullName>
    </submittedName>
</protein>
<comment type="caution">
    <text evidence="2">The sequence shown here is derived from an EMBL/GenBank/DDBJ whole genome shotgun (WGS) entry which is preliminary data.</text>
</comment>
<feature type="non-terminal residue" evidence="2">
    <location>
        <position position="1"/>
    </location>
</feature>
<sequence length="84" mass="9310">TKPDKDLSYTYTPSAPIIKDWVSDSEDDSEAELSQNAPSFVQPTKQVKTPKPSFNPVETFIPAANRKTAIPKPKTYGNSKNRKA</sequence>
<gene>
    <name evidence="2" type="ORF">Tci_930867</name>
</gene>
<accession>A0A699XLG5</accession>